<proteinExistence type="predicted"/>
<dbReference type="EMBL" id="QGNY01000001">
    <property type="protein sequence ID" value="PWS33528.1"/>
    <property type="molecule type" value="Genomic_DNA"/>
</dbReference>
<dbReference type="AlphaFoldDB" id="A0A317F7L8"/>
<evidence type="ECO:0000256" key="1">
    <source>
        <dbReference type="SAM" id="Phobius"/>
    </source>
</evidence>
<reference evidence="3" key="1">
    <citation type="submission" date="2018-05" db="EMBL/GenBank/DDBJ databases">
        <title>Pedobacter paludis sp. nov., isolated from wetland soil.</title>
        <authorList>
            <person name="Zhang Y."/>
        </authorList>
    </citation>
    <scope>NUCLEOTIDE SEQUENCE [LARGE SCALE GENOMIC DNA]</scope>
    <source>
        <strain evidence="3">R-8</strain>
    </source>
</reference>
<evidence type="ECO:0000313" key="2">
    <source>
        <dbReference type="EMBL" id="PWS33528.1"/>
    </source>
</evidence>
<keyword evidence="1" id="KW-0472">Membrane</keyword>
<accession>A0A317F7L8</accession>
<keyword evidence="3" id="KW-1185">Reference proteome</keyword>
<name>A0A317F7L8_9SPHI</name>
<comment type="caution">
    <text evidence="2">The sequence shown here is derived from an EMBL/GenBank/DDBJ whole genome shotgun (WGS) entry which is preliminary data.</text>
</comment>
<sequence>MKNSALEFPSCHAFIAVDFNQRFKKMAFFICHSQFRLYICTELQMLKRALIFFLVICTISNCYMQLIVYSGYQMNKEYVTSVFCINKAHPELHCDGQCFLAKKLKDLDGKNKQIQDNLKRVIEAEPEFKVMAINHHIPYFIIKSESGYLEKPIKDLSISIFHPPKLA</sequence>
<evidence type="ECO:0000313" key="3">
    <source>
        <dbReference type="Proteomes" id="UP000245391"/>
    </source>
</evidence>
<dbReference type="Proteomes" id="UP000245391">
    <property type="component" value="Unassembled WGS sequence"/>
</dbReference>
<keyword evidence="1" id="KW-0812">Transmembrane</keyword>
<keyword evidence="1" id="KW-1133">Transmembrane helix</keyword>
<feature type="transmembrane region" description="Helical" evidence="1">
    <location>
        <begin position="49"/>
        <end position="72"/>
    </location>
</feature>
<protein>
    <submittedName>
        <fullName evidence="2">Uncharacterized protein</fullName>
    </submittedName>
</protein>
<organism evidence="2 3">
    <name type="scientific">Pedobacter paludis</name>
    <dbReference type="NCBI Taxonomy" id="2203212"/>
    <lineage>
        <taxon>Bacteria</taxon>
        <taxon>Pseudomonadati</taxon>
        <taxon>Bacteroidota</taxon>
        <taxon>Sphingobacteriia</taxon>
        <taxon>Sphingobacteriales</taxon>
        <taxon>Sphingobacteriaceae</taxon>
        <taxon>Pedobacter</taxon>
    </lineage>
</organism>
<gene>
    <name evidence="2" type="ORF">DF947_02585</name>
</gene>